<organism evidence="2 3">
    <name type="scientific">Ilex paraguariensis</name>
    <name type="common">yerba mate</name>
    <dbReference type="NCBI Taxonomy" id="185542"/>
    <lineage>
        <taxon>Eukaryota</taxon>
        <taxon>Viridiplantae</taxon>
        <taxon>Streptophyta</taxon>
        <taxon>Embryophyta</taxon>
        <taxon>Tracheophyta</taxon>
        <taxon>Spermatophyta</taxon>
        <taxon>Magnoliopsida</taxon>
        <taxon>eudicotyledons</taxon>
        <taxon>Gunneridae</taxon>
        <taxon>Pentapetalae</taxon>
        <taxon>asterids</taxon>
        <taxon>campanulids</taxon>
        <taxon>Aquifoliales</taxon>
        <taxon>Aquifoliaceae</taxon>
        <taxon>Ilex</taxon>
    </lineage>
</organism>
<proteinExistence type="predicted"/>
<evidence type="ECO:0000256" key="1">
    <source>
        <dbReference type="SAM" id="MobiDB-lite"/>
    </source>
</evidence>
<accession>A0ABC8TVB7</accession>
<dbReference type="AlphaFoldDB" id="A0ABC8TVB7"/>
<gene>
    <name evidence="2" type="ORF">ILEXP_LOCUS42881</name>
</gene>
<keyword evidence="3" id="KW-1185">Reference proteome</keyword>
<dbReference type="EMBL" id="CAUOFW020006168">
    <property type="protein sequence ID" value="CAK9173140.1"/>
    <property type="molecule type" value="Genomic_DNA"/>
</dbReference>
<dbReference type="Proteomes" id="UP001642360">
    <property type="component" value="Unassembled WGS sequence"/>
</dbReference>
<protein>
    <submittedName>
        <fullName evidence="2">Uncharacterized protein</fullName>
    </submittedName>
</protein>
<evidence type="ECO:0000313" key="2">
    <source>
        <dbReference type="EMBL" id="CAK9173140.1"/>
    </source>
</evidence>
<sequence>MILWQHTGGSNWSFLIWARTDLIWCISDSASKPLVPYRTPFAGSSKIQGCALRGRDKSVMSKNRGNLIEMISLMAKLNVQINDVVLEKVLGNANVSHKRHTELRSAEATEIERGITSGERETDAGANQMSTLHRAATSLLFLDFSFSLYGYFVGFSSNGMFVFSVLNILICAILAISFQPSADDIDAFFPFLFVYGVGKDQTEEIHDASEGCSSPGSIISYYNNGDDDNDEIVDIYYLDGYEEDDDDNGSDGEIGWNDDDEKEEEYDENFESRIEEFIAKVINGWREELLMEKPEIWMG</sequence>
<evidence type="ECO:0000313" key="3">
    <source>
        <dbReference type="Proteomes" id="UP001642360"/>
    </source>
</evidence>
<feature type="region of interest" description="Disordered" evidence="1">
    <location>
        <begin position="241"/>
        <end position="262"/>
    </location>
</feature>
<reference evidence="2 3" key="1">
    <citation type="submission" date="2024-02" db="EMBL/GenBank/DDBJ databases">
        <authorList>
            <person name="Vignale AGUSTIN F."/>
            <person name="Sosa J E."/>
            <person name="Modenutti C."/>
        </authorList>
    </citation>
    <scope>NUCLEOTIDE SEQUENCE [LARGE SCALE GENOMIC DNA]</scope>
</reference>
<comment type="caution">
    <text evidence="2">The sequence shown here is derived from an EMBL/GenBank/DDBJ whole genome shotgun (WGS) entry which is preliminary data.</text>
</comment>
<name>A0ABC8TVB7_9AQUA</name>
<dbReference type="PANTHER" id="PTHR36595:SF3">
    <property type="entry name" value="TRANSMEMBRANE PROTEIN"/>
    <property type="match status" value="1"/>
</dbReference>
<dbReference type="PANTHER" id="PTHR36595">
    <property type="entry name" value="TRANSMEMBRANE PROTEIN"/>
    <property type="match status" value="1"/>
</dbReference>